<evidence type="ECO:0000256" key="1">
    <source>
        <dbReference type="SAM" id="MobiDB-lite"/>
    </source>
</evidence>
<proteinExistence type="predicted"/>
<dbReference type="PANTHER" id="PTHR34066">
    <property type="entry name" value="GROWTH FACTOR 2"/>
    <property type="match status" value="1"/>
</dbReference>
<dbReference type="AlphaFoldDB" id="A0AAE0AH18"/>
<dbReference type="PANTHER" id="PTHR34066:SF1">
    <property type="entry name" value="DUF1764 FAMILY PROTEIN"/>
    <property type="match status" value="1"/>
</dbReference>
<accession>A0AAE0AH18</accession>
<gene>
    <name evidence="2" type="ORF">Dsin_017776</name>
</gene>
<name>A0AAE0AH18_9ROSI</name>
<feature type="compositionally biased region" description="Basic residues" evidence="1">
    <location>
        <begin position="114"/>
        <end position="127"/>
    </location>
</feature>
<sequence length="201" mass="22247">MIDCQLNGTLGIKDGTNLNISILQNIGLLTSLESLSLRFVIWKAHYLIKVVFVLPPVFHTMKPSSLTLIPIPLAKPLGFIKDTCKNSRTPLVGDEKPSLKPKKSSNEIDEIFAGKKRKKPEGKKTHKSNKDDSVESKLKEEKKEKKKSKRATNGDFADPPADQPRKRSEDGLAVDTEEELGISKADTGNTPLCPFDCPCCF</sequence>
<protein>
    <submittedName>
        <fullName evidence="2">Uncharacterized protein</fullName>
    </submittedName>
</protein>
<feature type="compositionally biased region" description="Basic and acidic residues" evidence="1">
    <location>
        <begin position="128"/>
        <end position="143"/>
    </location>
</feature>
<feature type="region of interest" description="Disordered" evidence="1">
    <location>
        <begin position="90"/>
        <end position="195"/>
    </location>
</feature>
<organism evidence="2 3">
    <name type="scientific">Dipteronia sinensis</name>
    <dbReference type="NCBI Taxonomy" id="43782"/>
    <lineage>
        <taxon>Eukaryota</taxon>
        <taxon>Viridiplantae</taxon>
        <taxon>Streptophyta</taxon>
        <taxon>Embryophyta</taxon>
        <taxon>Tracheophyta</taxon>
        <taxon>Spermatophyta</taxon>
        <taxon>Magnoliopsida</taxon>
        <taxon>eudicotyledons</taxon>
        <taxon>Gunneridae</taxon>
        <taxon>Pentapetalae</taxon>
        <taxon>rosids</taxon>
        <taxon>malvids</taxon>
        <taxon>Sapindales</taxon>
        <taxon>Sapindaceae</taxon>
        <taxon>Hippocastanoideae</taxon>
        <taxon>Acereae</taxon>
        <taxon>Dipteronia</taxon>
    </lineage>
</organism>
<evidence type="ECO:0000313" key="2">
    <source>
        <dbReference type="EMBL" id="KAK3213070.1"/>
    </source>
</evidence>
<dbReference type="Proteomes" id="UP001281410">
    <property type="component" value="Unassembled WGS sequence"/>
</dbReference>
<keyword evidence="3" id="KW-1185">Reference proteome</keyword>
<dbReference type="EMBL" id="JANJYJ010000005">
    <property type="protein sequence ID" value="KAK3213070.1"/>
    <property type="molecule type" value="Genomic_DNA"/>
</dbReference>
<dbReference type="InterPro" id="IPR013885">
    <property type="entry name" value="DUF1764_euk"/>
</dbReference>
<reference evidence="2" key="1">
    <citation type="journal article" date="2023" name="Plant J.">
        <title>Genome sequences and population genomics provide insights into the demographic history, inbreeding, and mutation load of two 'living fossil' tree species of Dipteronia.</title>
        <authorList>
            <person name="Feng Y."/>
            <person name="Comes H.P."/>
            <person name="Chen J."/>
            <person name="Zhu S."/>
            <person name="Lu R."/>
            <person name="Zhang X."/>
            <person name="Li P."/>
            <person name="Qiu J."/>
            <person name="Olsen K.M."/>
            <person name="Qiu Y."/>
        </authorList>
    </citation>
    <scope>NUCLEOTIDE SEQUENCE</scope>
    <source>
        <strain evidence="2">NBL</strain>
    </source>
</reference>
<evidence type="ECO:0000313" key="3">
    <source>
        <dbReference type="Proteomes" id="UP001281410"/>
    </source>
</evidence>
<dbReference type="Pfam" id="PF08576">
    <property type="entry name" value="DUF1764"/>
    <property type="match status" value="1"/>
</dbReference>
<comment type="caution">
    <text evidence="2">The sequence shown here is derived from an EMBL/GenBank/DDBJ whole genome shotgun (WGS) entry which is preliminary data.</text>
</comment>